<dbReference type="PANTHER" id="PTHR43329">
    <property type="entry name" value="EPOXIDE HYDROLASE"/>
    <property type="match status" value="1"/>
</dbReference>
<accession>A0A1V2H1W2</accession>
<dbReference type="Gene3D" id="3.40.50.1820">
    <property type="entry name" value="alpha/beta hydrolase"/>
    <property type="match status" value="1"/>
</dbReference>
<dbReference type="PRINTS" id="PR00412">
    <property type="entry name" value="EPOXHYDRLASE"/>
</dbReference>
<gene>
    <name evidence="3" type="ORF">BKE38_12435</name>
</gene>
<dbReference type="Pfam" id="PF00561">
    <property type="entry name" value="Abhydrolase_1"/>
    <property type="match status" value="1"/>
</dbReference>
<keyword evidence="4" id="KW-1185">Reference proteome</keyword>
<dbReference type="EMBL" id="MLCO01000104">
    <property type="protein sequence ID" value="ONG53327.1"/>
    <property type="molecule type" value="Genomic_DNA"/>
</dbReference>
<dbReference type="SUPFAM" id="SSF53474">
    <property type="entry name" value="alpha/beta-Hydrolases"/>
    <property type="match status" value="1"/>
</dbReference>
<organism evidence="3 4">
    <name type="scientific">Teichococcus deserti</name>
    <dbReference type="NCBI Taxonomy" id="1817963"/>
    <lineage>
        <taxon>Bacteria</taxon>
        <taxon>Pseudomonadati</taxon>
        <taxon>Pseudomonadota</taxon>
        <taxon>Alphaproteobacteria</taxon>
        <taxon>Acetobacterales</taxon>
        <taxon>Roseomonadaceae</taxon>
        <taxon>Roseomonas</taxon>
    </lineage>
</organism>
<dbReference type="AlphaFoldDB" id="A0A1V2H1W2"/>
<dbReference type="InterPro" id="IPR000639">
    <property type="entry name" value="Epox_hydrolase-like"/>
</dbReference>
<dbReference type="RefSeq" id="WP_076957677.1">
    <property type="nucleotide sequence ID" value="NZ_MLCO01000104.1"/>
</dbReference>
<proteinExistence type="predicted"/>
<feature type="domain" description="AB hydrolase-1" evidence="2">
    <location>
        <begin position="27"/>
        <end position="137"/>
    </location>
</feature>
<dbReference type="GO" id="GO:0016787">
    <property type="term" value="F:hydrolase activity"/>
    <property type="evidence" value="ECO:0007669"/>
    <property type="project" value="UniProtKB-KW"/>
</dbReference>
<comment type="caution">
    <text evidence="3">The sequence shown here is derived from an EMBL/GenBank/DDBJ whole genome shotgun (WGS) entry which is preliminary data.</text>
</comment>
<name>A0A1V2H1W2_9PROT</name>
<evidence type="ECO:0000313" key="4">
    <source>
        <dbReference type="Proteomes" id="UP000188879"/>
    </source>
</evidence>
<sequence>MTGELTHRMVRLGTLRLHAVEAGQGAPVLLLPGWPQSWLAWRHVLPLLVAAGRRVIVLDPRGLGDSDKPDGGYDLDTVAGDIHGFLVQEGLRGIDVVSHDVGSWIAYALACAHPGDVRRLVLSEMTIQTAGVARPIPDEAANIAGWHFGFNRLQGLPEALVAGRERLFLDWLFDNKAARPHAIDAEARAAYARSFAAPGAARAGFDYYRALLSPEGLARMAERLAVPLPMPVLAIGAEGGVKTRLADSLHGAAADLRSLVLPGGHYLPEEEPAAFAQAVLDFWRDTASSVGR</sequence>
<dbReference type="InterPro" id="IPR000073">
    <property type="entry name" value="AB_hydrolase_1"/>
</dbReference>
<evidence type="ECO:0000313" key="3">
    <source>
        <dbReference type="EMBL" id="ONG53327.1"/>
    </source>
</evidence>
<dbReference type="OrthoDB" id="9812774at2"/>
<reference evidence="3 4" key="1">
    <citation type="submission" date="2016-10" db="EMBL/GenBank/DDBJ databases">
        <title>Draft Genome sequence of Roseomonas sp. strain M3.</title>
        <authorList>
            <person name="Subhash Y."/>
            <person name="Lee S."/>
        </authorList>
    </citation>
    <scope>NUCLEOTIDE SEQUENCE [LARGE SCALE GENOMIC DNA]</scope>
    <source>
        <strain evidence="3 4">M3</strain>
    </source>
</reference>
<evidence type="ECO:0000256" key="1">
    <source>
        <dbReference type="ARBA" id="ARBA00022801"/>
    </source>
</evidence>
<evidence type="ECO:0000259" key="2">
    <source>
        <dbReference type="Pfam" id="PF00561"/>
    </source>
</evidence>
<dbReference type="Proteomes" id="UP000188879">
    <property type="component" value="Unassembled WGS sequence"/>
</dbReference>
<protein>
    <recommendedName>
        <fullName evidence="2">AB hydrolase-1 domain-containing protein</fullName>
    </recommendedName>
</protein>
<keyword evidence="1" id="KW-0378">Hydrolase</keyword>
<dbReference type="InterPro" id="IPR029058">
    <property type="entry name" value="AB_hydrolase_fold"/>
</dbReference>